<dbReference type="KEGG" id="rpc:RPC_3530"/>
<dbReference type="AlphaFoldDB" id="Q210W7"/>
<dbReference type="STRING" id="316056.RPC_3530"/>
<accession>Q210W7</accession>
<dbReference type="EMBL" id="CP000301">
    <property type="protein sequence ID" value="ABD89069.1"/>
    <property type="molecule type" value="Genomic_DNA"/>
</dbReference>
<name>Q210W7_RHOPB</name>
<gene>
    <name evidence="1" type="ordered locus">RPC_3530</name>
</gene>
<protein>
    <submittedName>
        <fullName evidence="1">Uncharacterized protein</fullName>
    </submittedName>
</protein>
<sequence length="129" mass="14489">MASRGGSKFANSADELGWLVWLGDKTGVRGKIASFDLEISGSRNDLDGWPTVSDRCHQSQTIHGSWHVNVSEDELNAGVKFEHSNGLVGVCRLQNVKPGCPDYFNRIHANERFIFDHENTGRRHGWMHK</sequence>
<dbReference type="HOGENOM" id="CLU_1947158_0_0_5"/>
<organism evidence="1">
    <name type="scientific">Rhodopseudomonas palustris (strain BisB18)</name>
    <dbReference type="NCBI Taxonomy" id="316056"/>
    <lineage>
        <taxon>Bacteria</taxon>
        <taxon>Pseudomonadati</taxon>
        <taxon>Pseudomonadota</taxon>
        <taxon>Alphaproteobacteria</taxon>
        <taxon>Hyphomicrobiales</taxon>
        <taxon>Nitrobacteraceae</taxon>
        <taxon>Rhodopseudomonas</taxon>
    </lineage>
</organism>
<evidence type="ECO:0000313" key="1">
    <source>
        <dbReference type="EMBL" id="ABD89069.1"/>
    </source>
</evidence>
<proteinExistence type="predicted"/>
<reference evidence="1" key="1">
    <citation type="submission" date="2006-03" db="EMBL/GenBank/DDBJ databases">
        <title>Complete sequence of Rhodopseudomonas palustris BisB18.</title>
        <authorList>
            <consortium name="US DOE Joint Genome Institute"/>
            <person name="Copeland A."/>
            <person name="Lucas S."/>
            <person name="Lapidus A."/>
            <person name="Barry K."/>
            <person name="Detter J.C."/>
            <person name="Glavina del Rio T."/>
            <person name="Hammon N."/>
            <person name="Israni S."/>
            <person name="Dalin E."/>
            <person name="Tice H."/>
            <person name="Pitluck S."/>
            <person name="Chain P."/>
            <person name="Malfatti S."/>
            <person name="Shin M."/>
            <person name="Vergez L."/>
            <person name="Schmutz J."/>
            <person name="Larimer F."/>
            <person name="Land M."/>
            <person name="Hauser L."/>
            <person name="Pelletier D.A."/>
            <person name="Kyrpides N."/>
            <person name="Anderson I."/>
            <person name="Oda Y."/>
            <person name="Harwood C.S."/>
            <person name="Richardson P."/>
        </authorList>
    </citation>
    <scope>NUCLEOTIDE SEQUENCE [LARGE SCALE GENOMIC DNA]</scope>
    <source>
        <strain evidence="1">BisB18</strain>
    </source>
</reference>